<evidence type="ECO:0000256" key="15">
    <source>
        <dbReference type="SAM" id="Phobius"/>
    </source>
</evidence>
<feature type="compositionally biased region" description="Low complexity" evidence="14">
    <location>
        <begin position="286"/>
        <end position="308"/>
    </location>
</feature>
<evidence type="ECO:0000256" key="8">
    <source>
        <dbReference type="ARBA" id="ARBA00022824"/>
    </source>
</evidence>
<accession>A0A146FYF6</accession>
<evidence type="ECO:0000256" key="9">
    <source>
        <dbReference type="ARBA" id="ARBA00022837"/>
    </source>
</evidence>
<dbReference type="KEGG" id="aluc:AKAW2_60588S"/>
<feature type="region of interest" description="Disordered" evidence="14">
    <location>
        <begin position="192"/>
        <end position="308"/>
    </location>
</feature>
<dbReference type="InterPro" id="IPR009567">
    <property type="entry name" value="SARAF"/>
</dbReference>
<evidence type="ECO:0000313" key="19">
    <source>
        <dbReference type="Proteomes" id="UP000075230"/>
    </source>
</evidence>
<dbReference type="RefSeq" id="XP_041546086.1">
    <property type="nucleotide sequence ID" value="XM_041692730.1"/>
</dbReference>
<proteinExistence type="inferred from homology"/>
<evidence type="ECO:0000256" key="16">
    <source>
        <dbReference type="SAM" id="SignalP"/>
    </source>
</evidence>
<reference evidence="18 19" key="1">
    <citation type="journal article" date="2016" name="DNA Res.">
        <title>Genome sequence of Aspergillus luchuensis NBRC 4314.</title>
        <authorList>
            <person name="Yamada O."/>
            <person name="Machida M."/>
            <person name="Hosoyama A."/>
            <person name="Goto M."/>
            <person name="Takahashi T."/>
            <person name="Futagami T."/>
            <person name="Yamagata Y."/>
            <person name="Takeuchi M."/>
            <person name="Kobayashi T."/>
            <person name="Koike H."/>
            <person name="Abe K."/>
            <person name="Asai K."/>
            <person name="Arita M."/>
            <person name="Fujita N."/>
            <person name="Fukuda K."/>
            <person name="Higa K."/>
            <person name="Horikawa H."/>
            <person name="Ishikawa T."/>
            <person name="Jinno K."/>
            <person name="Kato Y."/>
            <person name="Kirimura K."/>
            <person name="Mizutani O."/>
            <person name="Nakasone K."/>
            <person name="Sano M."/>
            <person name="Shiraishi Y."/>
            <person name="Tsukahara M."/>
            <person name="Gomi K."/>
        </authorList>
    </citation>
    <scope>NUCLEOTIDE SEQUENCE [LARGE SCALE GENOMIC DNA]</scope>
    <source>
        <strain evidence="18 19">RIB 2604</strain>
    </source>
</reference>
<evidence type="ECO:0000313" key="17">
    <source>
        <dbReference type="EMBL" id="BCS02324.1"/>
    </source>
</evidence>
<gene>
    <name evidence="17" type="ORF">AKAW2_60588S</name>
    <name evidence="18" type="ORF">RIB2604_03600230</name>
</gene>
<name>A0A146FYF6_ASPKA</name>
<keyword evidence="5" id="KW-0109">Calcium transport</keyword>
<evidence type="ECO:0000256" key="14">
    <source>
        <dbReference type="SAM" id="MobiDB-lite"/>
    </source>
</evidence>
<dbReference type="AlphaFoldDB" id="A0A146FYF6"/>
<keyword evidence="11" id="KW-0406">Ion transport</keyword>
<dbReference type="OrthoDB" id="20303at2759"/>
<comment type="similarity">
    <text evidence="2">Belongs to the SARAF family.</text>
</comment>
<dbReference type="GO" id="GO:0006816">
    <property type="term" value="P:calcium ion transport"/>
    <property type="evidence" value="ECO:0007669"/>
    <property type="project" value="UniProtKB-KW"/>
</dbReference>
<keyword evidence="6 15" id="KW-0812">Transmembrane</keyword>
<protein>
    <recommendedName>
        <fullName evidence="3">Store-operated calcium entry-associated regulatory factor</fullName>
    </recommendedName>
    <alternativeName>
        <fullName evidence="13">Transmembrane protein 66</fullName>
    </alternativeName>
</protein>
<evidence type="ECO:0000313" key="18">
    <source>
        <dbReference type="EMBL" id="GAT30684.1"/>
    </source>
</evidence>
<keyword evidence="7 16" id="KW-0732">Signal</keyword>
<evidence type="ECO:0000256" key="7">
    <source>
        <dbReference type="ARBA" id="ARBA00022729"/>
    </source>
</evidence>
<dbReference type="Proteomes" id="UP000075230">
    <property type="component" value="Unassembled WGS sequence"/>
</dbReference>
<dbReference type="Proteomes" id="UP000661280">
    <property type="component" value="Chromosome 6"/>
</dbReference>
<evidence type="ECO:0000256" key="5">
    <source>
        <dbReference type="ARBA" id="ARBA00022568"/>
    </source>
</evidence>
<organism evidence="18 19">
    <name type="scientific">Aspergillus kawachii</name>
    <name type="common">White koji mold</name>
    <name type="synonym">Aspergillus awamori var. kawachi</name>
    <dbReference type="NCBI Taxonomy" id="1069201"/>
    <lineage>
        <taxon>Eukaryota</taxon>
        <taxon>Fungi</taxon>
        <taxon>Dikarya</taxon>
        <taxon>Ascomycota</taxon>
        <taxon>Pezizomycotina</taxon>
        <taxon>Eurotiomycetes</taxon>
        <taxon>Eurotiomycetidae</taxon>
        <taxon>Eurotiales</taxon>
        <taxon>Aspergillaceae</taxon>
        <taxon>Aspergillus</taxon>
        <taxon>Aspergillus subgen. Circumdati</taxon>
    </lineage>
</organism>
<evidence type="ECO:0000256" key="11">
    <source>
        <dbReference type="ARBA" id="ARBA00023065"/>
    </source>
</evidence>
<dbReference type="EMBL" id="BCWF01000035">
    <property type="protein sequence ID" value="GAT30684.1"/>
    <property type="molecule type" value="Genomic_DNA"/>
</dbReference>
<feature type="compositionally biased region" description="Gly residues" evidence="14">
    <location>
        <begin position="201"/>
        <end position="212"/>
    </location>
</feature>
<feature type="chain" id="PRO_5042682640" description="Store-operated calcium entry-associated regulatory factor" evidence="16">
    <location>
        <begin position="24"/>
        <end position="308"/>
    </location>
</feature>
<keyword evidence="9" id="KW-0106">Calcium</keyword>
<evidence type="ECO:0000313" key="20">
    <source>
        <dbReference type="Proteomes" id="UP000661280"/>
    </source>
</evidence>
<evidence type="ECO:0000256" key="10">
    <source>
        <dbReference type="ARBA" id="ARBA00022989"/>
    </source>
</evidence>
<evidence type="ECO:0000256" key="3">
    <source>
        <dbReference type="ARBA" id="ARBA00016584"/>
    </source>
</evidence>
<reference evidence="19" key="2">
    <citation type="submission" date="2016-02" db="EMBL/GenBank/DDBJ databases">
        <title>Genome sequencing of Aspergillus luchuensis NBRC 4314.</title>
        <authorList>
            <person name="Yamada O."/>
        </authorList>
    </citation>
    <scope>NUCLEOTIDE SEQUENCE [LARGE SCALE GENOMIC DNA]</scope>
    <source>
        <strain evidence="19">RIB 2604</strain>
    </source>
</reference>
<dbReference type="PANTHER" id="PTHR15929:SF0">
    <property type="entry name" value="STORE-OPERATED CALCIUM ENTRY-ASSOCIATED REGULATORY FACTOR"/>
    <property type="match status" value="1"/>
</dbReference>
<evidence type="ECO:0000256" key="6">
    <source>
        <dbReference type="ARBA" id="ARBA00022692"/>
    </source>
</evidence>
<keyword evidence="20" id="KW-1185">Reference proteome</keyword>
<feature type="compositionally biased region" description="Low complexity" evidence="14">
    <location>
        <begin position="256"/>
        <end position="275"/>
    </location>
</feature>
<evidence type="ECO:0000256" key="12">
    <source>
        <dbReference type="ARBA" id="ARBA00023136"/>
    </source>
</evidence>
<reference evidence="17" key="3">
    <citation type="submission" date="2021-01" db="EMBL/GenBank/DDBJ databases">
        <authorList>
            <consortium name="Aspergillus luchuensis mut. kawachii IFO 4304 genome sequencing consortium"/>
            <person name="Kazuki M."/>
            <person name="Futagami T."/>
        </authorList>
    </citation>
    <scope>NUCLEOTIDE SEQUENCE</scope>
    <source>
        <strain evidence="17">IFO 4308</strain>
    </source>
</reference>
<comment type="subcellular location">
    <subcellularLocation>
        <location evidence="1">Endoplasmic reticulum membrane</location>
        <topology evidence="1">Single-pass type I membrane protein</topology>
    </subcellularLocation>
</comment>
<sequence>MYYLLFQQLLLSLLLLFPHTALSDRPPGKDAILLSRVRSLTLRGNRLTTSRRVSPIPQLKCTGPSKRICNMYEIDTMRCTNEGYDYDEEDVQWTCTASLPQEFKLGATDVICEGYRNADDKWILKGSCGVEYRLLLTEAGEEKFGHLRNERSSSSSDELGPVGKVIFFGFMIAVFVFILAAFFNECCGSGANRPQRRRRGGGGGGGGGGYGDDGPPPPYSASPPPYTPSSDPSERWRPGFWTGAMSGGAAGYALGRRSAGNRSSSSSTWTRPSSSRRYDDPGEGSSGSRTPQFSSSTSSTGFGSTRRR</sequence>
<dbReference type="GO" id="GO:2001256">
    <property type="term" value="P:regulation of store-operated calcium entry"/>
    <property type="evidence" value="ECO:0007669"/>
    <property type="project" value="InterPro"/>
</dbReference>
<feature type="transmembrane region" description="Helical" evidence="15">
    <location>
        <begin position="165"/>
        <end position="187"/>
    </location>
</feature>
<dbReference type="EMBL" id="AP024430">
    <property type="protein sequence ID" value="BCS02324.1"/>
    <property type="molecule type" value="Genomic_DNA"/>
</dbReference>
<evidence type="ECO:0000256" key="13">
    <source>
        <dbReference type="ARBA" id="ARBA00031116"/>
    </source>
</evidence>
<keyword evidence="12 15" id="KW-0472">Membrane</keyword>
<evidence type="ECO:0000256" key="2">
    <source>
        <dbReference type="ARBA" id="ARBA00006833"/>
    </source>
</evidence>
<feature type="signal peptide" evidence="16">
    <location>
        <begin position="1"/>
        <end position="23"/>
    </location>
</feature>
<dbReference type="GO" id="GO:0005789">
    <property type="term" value="C:endoplasmic reticulum membrane"/>
    <property type="evidence" value="ECO:0007669"/>
    <property type="project" value="UniProtKB-SubCell"/>
</dbReference>
<keyword evidence="10 15" id="KW-1133">Transmembrane helix</keyword>
<dbReference type="PANTHER" id="PTHR15929">
    <property type="entry name" value="STORE-OPERATED CALCIUM ENTRY-ASSOCIATED REGULATORY FACTOR"/>
    <property type="match status" value="1"/>
</dbReference>
<keyword evidence="8" id="KW-0256">Endoplasmic reticulum</keyword>
<reference evidence="17" key="4">
    <citation type="submission" date="2021-02" db="EMBL/GenBank/DDBJ databases">
        <title>Aspergillus luchuensis mut. kawachii IFO 4304 genome sequence.</title>
        <authorList>
            <person name="Mori K."/>
            <person name="Kadooka C."/>
            <person name="Goto M."/>
            <person name="Futagami T."/>
        </authorList>
    </citation>
    <scope>NUCLEOTIDE SEQUENCE</scope>
    <source>
        <strain evidence="17">IFO 4308</strain>
    </source>
</reference>
<evidence type="ECO:0000256" key="1">
    <source>
        <dbReference type="ARBA" id="ARBA00004115"/>
    </source>
</evidence>
<keyword evidence="4" id="KW-0813">Transport</keyword>
<feature type="compositionally biased region" description="Pro residues" evidence="14">
    <location>
        <begin position="214"/>
        <end position="227"/>
    </location>
</feature>
<evidence type="ECO:0000256" key="4">
    <source>
        <dbReference type="ARBA" id="ARBA00022448"/>
    </source>
</evidence>
<dbReference type="GeneID" id="64963645"/>
<dbReference type="VEuPathDB" id="FungiDB:ASPFODRAFT_638341"/>
<dbReference type="Pfam" id="PF06682">
    <property type="entry name" value="SARAF"/>
    <property type="match status" value="1"/>
</dbReference>